<accession>A0AAD6J0B4</accession>
<name>A0AAD6J0B4_DREDA</name>
<organism evidence="3 4">
    <name type="scientific">Drechslerella dactyloides</name>
    <name type="common">Nematode-trapping fungus</name>
    <name type="synonym">Arthrobotrys dactyloides</name>
    <dbReference type="NCBI Taxonomy" id="74499"/>
    <lineage>
        <taxon>Eukaryota</taxon>
        <taxon>Fungi</taxon>
        <taxon>Dikarya</taxon>
        <taxon>Ascomycota</taxon>
        <taxon>Pezizomycotina</taxon>
        <taxon>Orbiliomycetes</taxon>
        <taxon>Orbiliales</taxon>
        <taxon>Orbiliaceae</taxon>
        <taxon>Drechslerella</taxon>
    </lineage>
</organism>
<proteinExistence type="predicted"/>
<dbReference type="EMBL" id="JAQGDS010000006">
    <property type="protein sequence ID" value="KAJ6259801.1"/>
    <property type="molecule type" value="Genomic_DNA"/>
</dbReference>
<feature type="region of interest" description="Disordered" evidence="1">
    <location>
        <begin position="113"/>
        <end position="227"/>
    </location>
</feature>
<feature type="compositionally biased region" description="Acidic residues" evidence="1">
    <location>
        <begin position="202"/>
        <end position="219"/>
    </location>
</feature>
<gene>
    <name evidence="3" type="ORF">Dda_5442</name>
</gene>
<reference evidence="3" key="1">
    <citation type="submission" date="2023-01" db="EMBL/GenBank/DDBJ databases">
        <title>The chitinases involved in constricting ring structure development in the nematode-trapping fungus Drechslerella dactyloides.</title>
        <authorList>
            <person name="Wang R."/>
            <person name="Zhang L."/>
            <person name="Tang P."/>
            <person name="Li S."/>
            <person name="Liang L."/>
        </authorList>
    </citation>
    <scope>NUCLEOTIDE SEQUENCE</scope>
    <source>
        <strain evidence="3">YMF1.00031</strain>
    </source>
</reference>
<comment type="caution">
    <text evidence="3">The sequence shown here is derived from an EMBL/GenBank/DDBJ whole genome shotgun (WGS) entry which is preliminary data.</text>
</comment>
<sequence>MNDSPTGNSKLVEITPTWVLALALYAGDVVTASILLKSGMKRRLNEALDFPRFVRAPWLSGSSKPRLKELRVLWRKLQQPILTVFDIAFCQFTLSEVADSLLQLPYRSFPKYAGSVESSGPSPSDSSFDEDDQDDGEDDNRTWSCKSSTHGSCQCNRGIDEDGESDEWIDEDDETGDEADDSDNEYVPLDLDQLASGKYDDEGSEYFDDSDGEGDDEESNMNRQENEVDERLGAITFIAGIPFGARRDFGLKFRAYHSLSKDHLSPLLKQDVFHVPAEILKEIEEILQS</sequence>
<dbReference type="Proteomes" id="UP001221413">
    <property type="component" value="Unassembled WGS sequence"/>
</dbReference>
<evidence type="ECO:0000256" key="2">
    <source>
        <dbReference type="SAM" id="Phobius"/>
    </source>
</evidence>
<protein>
    <submittedName>
        <fullName evidence="3">Uncharacterized protein</fullName>
    </submittedName>
</protein>
<feature type="compositionally biased region" description="Low complexity" evidence="1">
    <location>
        <begin position="114"/>
        <end position="126"/>
    </location>
</feature>
<feature type="compositionally biased region" description="Polar residues" evidence="1">
    <location>
        <begin position="142"/>
        <end position="155"/>
    </location>
</feature>
<keyword evidence="2" id="KW-0812">Transmembrane</keyword>
<evidence type="ECO:0000313" key="4">
    <source>
        <dbReference type="Proteomes" id="UP001221413"/>
    </source>
</evidence>
<dbReference type="AlphaFoldDB" id="A0AAD6J0B4"/>
<keyword evidence="4" id="KW-1185">Reference proteome</keyword>
<evidence type="ECO:0000313" key="3">
    <source>
        <dbReference type="EMBL" id="KAJ6259801.1"/>
    </source>
</evidence>
<feature type="compositionally biased region" description="Acidic residues" evidence="1">
    <location>
        <begin position="161"/>
        <end position="184"/>
    </location>
</feature>
<keyword evidence="2" id="KW-1133">Transmembrane helix</keyword>
<feature type="transmembrane region" description="Helical" evidence="2">
    <location>
        <begin position="18"/>
        <end position="36"/>
    </location>
</feature>
<evidence type="ECO:0000256" key="1">
    <source>
        <dbReference type="SAM" id="MobiDB-lite"/>
    </source>
</evidence>
<feature type="compositionally biased region" description="Acidic residues" evidence="1">
    <location>
        <begin position="127"/>
        <end position="138"/>
    </location>
</feature>
<keyword evidence="2" id="KW-0472">Membrane</keyword>